<comment type="caution">
    <text evidence="2">The sequence shown here is derived from an EMBL/GenBank/DDBJ whole genome shotgun (WGS) entry which is preliminary data.</text>
</comment>
<dbReference type="OrthoDB" id="8058138at2759"/>
<feature type="non-terminal residue" evidence="2">
    <location>
        <position position="30"/>
    </location>
</feature>
<evidence type="ECO:0000313" key="3">
    <source>
        <dbReference type="Proteomes" id="UP000055024"/>
    </source>
</evidence>
<reference evidence="2 3" key="1">
    <citation type="submission" date="2015-01" db="EMBL/GenBank/DDBJ databases">
        <title>Evolution of Trichinella species and genotypes.</title>
        <authorList>
            <person name="Korhonen P.K."/>
            <person name="Edoardo P."/>
            <person name="Giuseppe L.R."/>
            <person name="Gasser R.B."/>
        </authorList>
    </citation>
    <scope>NUCLEOTIDE SEQUENCE [LARGE SCALE GENOMIC DNA]</scope>
    <source>
        <strain evidence="2">ISS1029</strain>
    </source>
</reference>
<proteinExistence type="predicted"/>
<keyword evidence="3" id="KW-1185">Reference proteome</keyword>
<feature type="domain" description="Retroviral polymerase SH3-like" evidence="1">
    <location>
        <begin position="7"/>
        <end position="30"/>
    </location>
</feature>
<evidence type="ECO:0000313" key="2">
    <source>
        <dbReference type="EMBL" id="KRY62428.1"/>
    </source>
</evidence>
<dbReference type="EMBL" id="JYDP01009690">
    <property type="protein sequence ID" value="KRY62428.1"/>
    <property type="molecule type" value="Genomic_DNA"/>
</dbReference>
<dbReference type="Pfam" id="PF25597">
    <property type="entry name" value="SH3_retrovirus"/>
    <property type="match status" value="1"/>
</dbReference>
<evidence type="ECO:0000259" key="1">
    <source>
        <dbReference type="Pfam" id="PF25597"/>
    </source>
</evidence>
<name>A0A0V1DLD4_9BILA</name>
<gene>
    <name evidence="2" type="ORF">T11_12034</name>
</gene>
<protein>
    <recommendedName>
        <fullName evidence="1">Retroviral polymerase SH3-like domain-containing protein</fullName>
    </recommendedName>
</protein>
<sequence>MLDKSPGKGKFSARSKECIFIGYSTELKEY</sequence>
<dbReference type="InterPro" id="IPR057670">
    <property type="entry name" value="SH3_retrovirus"/>
</dbReference>
<organism evidence="2 3">
    <name type="scientific">Trichinella zimbabwensis</name>
    <dbReference type="NCBI Taxonomy" id="268475"/>
    <lineage>
        <taxon>Eukaryota</taxon>
        <taxon>Metazoa</taxon>
        <taxon>Ecdysozoa</taxon>
        <taxon>Nematoda</taxon>
        <taxon>Enoplea</taxon>
        <taxon>Dorylaimia</taxon>
        <taxon>Trichinellida</taxon>
        <taxon>Trichinellidae</taxon>
        <taxon>Trichinella</taxon>
    </lineage>
</organism>
<accession>A0A0V1DLD4</accession>
<dbReference type="Proteomes" id="UP000055024">
    <property type="component" value="Unassembled WGS sequence"/>
</dbReference>
<dbReference type="AlphaFoldDB" id="A0A0V1DLD4"/>